<dbReference type="AlphaFoldDB" id="A0AAW1TMY6"/>
<dbReference type="SUPFAM" id="SSF56436">
    <property type="entry name" value="C-type lectin-like"/>
    <property type="match status" value="1"/>
</dbReference>
<dbReference type="EMBL" id="JARQZJ010000001">
    <property type="protein sequence ID" value="KAK9869649.1"/>
    <property type="molecule type" value="Genomic_DNA"/>
</dbReference>
<dbReference type="InterPro" id="IPR016187">
    <property type="entry name" value="CTDL_fold"/>
</dbReference>
<dbReference type="Proteomes" id="UP001431783">
    <property type="component" value="Unassembled WGS sequence"/>
</dbReference>
<dbReference type="CDD" id="cd00037">
    <property type="entry name" value="CLECT"/>
    <property type="match status" value="1"/>
</dbReference>
<feature type="domain" description="C-type lectin" evidence="1">
    <location>
        <begin position="4"/>
        <end position="124"/>
    </location>
</feature>
<gene>
    <name evidence="2" type="ORF">WA026_003396</name>
</gene>
<dbReference type="PROSITE" id="PS50041">
    <property type="entry name" value="C_TYPE_LECTIN_2"/>
    <property type="match status" value="1"/>
</dbReference>
<sequence length="160" mass="19282">MFVVKNKCYYFSQDALNWNDAHWACQDKKMYLAVVLNRVQDKLLREFLAKELVEKHERWLGGLYNWKQKRWLWANSGYPLKYDGFPFKNYTGKQFEWRGITIDPNIGNMWNSRLRIERKHYICQRKPKTIAKLGDFNTDGENRQKRVVQISANTTKDVNR</sequence>
<comment type="caution">
    <text evidence="2">The sequence shown here is derived from an EMBL/GenBank/DDBJ whole genome shotgun (WGS) entry which is preliminary data.</text>
</comment>
<protein>
    <recommendedName>
        <fullName evidence="1">C-type lectin domain-containing protein</fullName>
    </recommendedName>
</protein>
<proteinExistence type="predicted"/>
<name>A0AAW1TMY6_9CUCU</name>
<dbReference type="InterPro" id="IPR001304">
    <property type="entry name" value="C-type_lectin-like"/>
</dbReference>
<evidence type="ECO:0000259" key="1">
    <source>
        <dbReference type="PROSITE" id="PS50041"/>
    </source>
</evidence>
<evidence type="ECO:0000313" key="3">
    <source>
        <dbReference type="Proteomes" id="UP001431783"/>
    </source>
</evidence>
<accession>A0AAW1TMY6</accession>
<keyword evidence="3" id="KW-1185">Reference proteome</keyword>
<dbReference type="Gene3D" id="3.10.100.10">
    <property type="entry name" value="Mannose-Binding Protein A, subunit A"/>
    <property type="match status" value="1"/>
</dbReference>
<reference evidence="2 3" key="1">
    <citation type="submission" date="2023-03" db="EMBL/GenBank/DDBJ databases">
        <title>Genome insight into feeding habits of ladybird beetles.</title>
        <authorList>
            <person name="Li H.-S."/>
            <person name="Huang Y.-H."/>
            <person name="Pang H."/>
        </authorList>
    </citation>
    <scope>NUCLEOTIDE SEQUENCE [LARGE SCALE GENOMIC DNA]</scope>
    <source>
        <strain evidence="2">SYSU_2023b</strain>
        <tissue evidence="2">Whole body</tissue>
    </source>
</reference>
<evidence type="ECO:0000313" key="2">
    <source>
        <dbReference type="EMBL" id="KAK9869649.1"/>
    </source>
</evidence>
<dbReference type="InterPro" id="IPR016186">
    <property type="entry name" value="C-type_lectin-like/link_sf"/>
</dbReference>
<organism evidence="2 3">
    <name type="scientific">Henosepilachna vigintioctopunctata</name>
    <dbReference type="NCBI Taxonomy" id="420089"/>
    <lineage>
        <taxon>Eukaryota</taxon>
        <taxon>Metazoa</taxon>
        <taxon>Ecdysozoa</taxon>
        <taxon>Arthropoda</taxon>
        <taxon>Hexapoda</taxon>
        <taxon>Insecta</taxon>
        <taxon>Pterygota</taxon>
        <taxon>Neoptera</taxon>
        <taxon>Endopterygota</taxon>
        <taxon>Coleoptera</taxon>
        <taxon>Polyphaga</taxon>
        <taxon>Cucujiformia</taxon>
        <taxon>Coccinelloidea</taxon>
        <taxon>Coccinellidae</taxon>
        <taxon>Epilachninae</taxon>
        <taxon>Epilachnini</taxon>
        <taxon>Henosepilachna</taxon>
    </lineage>
</organism>